<dbReference type="OrthoDB" id="311195at2759"/>
<organism evidence="2">
    <name type="scientific">Perkinsus marinus (strain ATCC 50983 / TXsc)</name>
    <dbReference type="NCBI Taxonomy" id="423536"/>
    <lineage>
        <taxon>Eukaryota</taxon>
        <taxon>Sar</taxon>
        <taxon>Alveolata</taxon>
        <taxon>Perkinsozoa</taxon>
        <taxon>Perkinsea</taxon>
        <taxon>Perkinsida</taxon>
        <taxon>Perkinsidae</taxon>
        <taxon>Perkinsus</taxon>
    </lineage>
</organism>
<dbReference type="Proteomes" id="UP000007800">
    <property type="component" value="Unassembled WGS sequence"/>
</dbReference>
<protein>
    <recommendedName>
        <fullName evidence="3">Kelch repeat protein</fullName>
    </recommendedName>
</protein>
<dbReference type="PANTHER" id="PTHR23244">
    <property type="entry name" value="KELCH REPEAT DOMAIN"/>
    <property type="match status" value="1"/>
</dbReference>
<keyword evidence="2" id="KW-1185">Reference proteome</keyword>
<sequence>MEDCKYGGRFRHRMEASPSGDIIFVFGGSVGGKWENSLLLYRTSSNSWDIEETRGYRYFTRSVIDYLGNQQTTVIRDLSEFQEDKPDMDIYGPQAPREDASSDFAMTMVRTHSQTSEEGALIVIGGFRTYESPYPNADVFPSYSYYLDDVWYYSTSGMLWKEIFTLEKEPSKPHARRGSAVVTLRDRSGDAQLLMFGGRHHDELFNDMWLFYDAH</sequence>
<evidence type="ECO:0000313" key="1">
    <source>
        <dbReference type="EMBL" id="EER04471.1"/>
    </source>
</evidence>
<dbReference type="AlphaFoldDB" id="C5LFL9"/>
<dbReference type="EMBL" id="GG681542">
    <property type="protein sequence ID" value="EER04471.1"/>
    <property type="molecule type" value="Genomic_DNA"/>
</dbReference>
<reference evidence="1 2" key="1">
    <citation type="submission" date="2008-07" db="EMBL/GenBank/DDBJ databases">
        <authorList>
            <person name="El-Sayed N."/>
            <person name="Caler E."/>
            <person name="Inman J."/>
            <person name="Amedeo P."/>
            <person name="Hass B."/>
            <person name="Wortman J."/>
        </authorList>
    </citation>
    <scope>NUCLEOTIDE SEQUENCE [LARGE SCALE GENOMIC DNA]</scope>
    <source>
        <strain evidence="2">ATCC 50983 / TXsc</strain>
    </source>
</reference>
<name>C5LFL9_PERM5</name>
<dbReference type="RefSeq" id="XP_002772655.1">
    <property type="nucleotide sequence ID" value="XM_002772609.1"/>
</dbReference>
<dbReference type="Gene3D" id="2.120.10.80">
    <property type="entry name" value="Kelch-type beta propeller"/>
    <property type="match status" value="1"/>
</dbReference>
<accession>C5LFL9</accession>
<dbReference type="SUPFAM" id="SSF117281">
    <property type="entry name" value="Kelch motif"/>
    <property type="match status" value="1"/>
</dbReference>
<evidence type="ECO:0000313" key="2">
    <source>
        <dbReference type="Proteomes" id="UP000007800"/>
    </source>
</evidence>
<dbReference type="GeneID" id="9037329"/>
<dbReference type="InterPro" id="IPR015915">
    <property type="entry name" value="Kelch-typ_b-propeller"/>
</dbReference>
<dbReference type="InParanoid" id="C5LFL9"/>
<proteinExistence type="predicted"/>
<evidence type="ECO:0008006" key="3">
    <source>
        <dbReference type="Google" id="ProtNLM"/>
    </source>
</evidence>
<gene>
    <name evidence="1" type="ORF">Pmar_PMAR019473</name>
</gene>